<dbReference type="NCBIfam" id="NF005886">
    <property type="entry name" value="PRK07849.1-1"/>
    <property type="match status" value="1"/>
</dbReference>
<dbReference type="AlphaFoldDB" id="A0A1X9LKE5"/>
<dbReference type="Proteomes" id="UP000192775">
    <property type="component" value="Chromosome"/>
</dbReference>
<protein>
    <submittedName>
        <fullName evidence="2">Uncharacterized protein</fullName>
    </submittedName>
</protein>
<dbReference type="InterPro" id="IPR001544">
    <property type="entry name" value="Aminotrans_IV"/>
</dbReference>
<sequence length="288" mass="31123">MNSPVLPRDDSSSRPAIEIADPTTPHVSVLDLGVTRGDGIFETIMVTRGDAPAIDAHLARFASSAALLDLPEPDPAVWREAVALAMSSHPTVDVLAVKLVLTRGVEGTGVPTAWALAMPTKDFSADRETGIRVVALDRGYRHDVAQTSPWLLQGAKTLSYAINSAALREAGRRGADDVIFTSSDGFVLEAPTASVLLRHGDRILTPPTEHGILHGTTQRRAFEFFAARGYVTRALPVTRIDLERADAVWLASSIRQAVPVVELDGRPLQHDLELTRALNAHLSLRDRD</sequence>
<dbReference type="SUPFAM" id="SSF56752">
    <property type="entry name" value="D-aminoacid aminotransferase-like PLP-dependent enzymes"/>
    <property type="match status" value="1"/>
</dbReference>
<dbReference type="EMBL" id="CP020715">
    <property type="protein sequence ID" value="ARJ05653.1"/>
    <property type="molecule type" value="Genomic_DNA"/>
</dbReference>
<dbReference type="InterPro" id="IPR050571">
    <property type="entry name" value="Class-IV_PLP-Dep_Aminotrnsfr"/>
</dbReference>
<dbReference type="PANTHER" id="PTHR42743:SF11">
    <property type="entry name" value="AMINODEOXYCHORISMATE LYASE"/>
    <property type="match status" value="1"/>
</dbReference>
<reference evidence="2 3" key="1">
    <citation type="submission" date="2017-04" db="EMBL/GenBank/DDBJ databases">
        <authorList>
            <person name="Afonso C.L."/>
            <person name="Miller P.J."/>
            <person name="Scott M.A."/>
            <person name="Spackman E."/>
            <person name="Goraichik I."/>
            <person name="Dimitrov K.M."/>
            <person name="Suarez D.L."/>
            <person name="Swayne D.E."/>
        </authorList>
    </citation>
    <scope>NUCLEOTIDE SEQUENCE [LARGE SCALE GENOMIC DNA]</scope>
    <source>
        <strain evidence="3">XA(T)</strain>
    </source>
</reference>
<dbReference type="GO" id="GO:0005829">
    <property type="term" value="C:cytosol"/>
    <property type="evidence" value="ECO:0007669"/>
    <property type="project" value="TreeGrafter"/>
</dbReference>
<dbReference type="Gene3D" id="3.20.10.10">
    <property type="entry name" value="D-amino Acid Aminotransferase, subunit A, domain 2"/>
    <property type="match status" value="1"/>
</dbReference>
<gene>
    <name evidence="2" type="ORF">B5808_10780</name>
</gene>
<evidence type="ECO:0000313" key="3">
    <source>
        <dbReference type="Proteomes" id="UP000192775"/>
    </source>
</evidence>
<dbReference type="InterPro" id="IPR043131">
    <property type="entry name" value="BCAT-like_N"/>
</dbReference>
<evidence type="ECO:0000256" key="1">
    <source>
        <dbReference type="ARBA" id="ARBA00009320"/>
    </source>
</evidence>
<dbReference type="InterPro" id="IPR043132">
    <property type="entry name" value="BCAT-like_C"/>
</dbReference>
<organism evidence="2 3">
    <name type="scientific">Cnuibacter physcomitrellae</name>
    <dbReference type="NCBI Taxonomy" id="1619308"/>
    <lineage>
        <taxon>Bacteria</taxon>
        <taxon>Bacillati</taxon>
        <taxon>Actinomycetota</taxon>
        <taxon>Actinomycetes</taxon>
        <taxon>Micrococcales</taxon>
        <taxon>Microbacteriaceae</taxon>
        <taxon>Cnuibacter</taxon>
    </lineage>
</organism>
<keyword evidence="3" id="KW-1185">Reference proteome</keyword>
<accession>A0A1X9LKE5</accession>
<evidence type="ECO:0000313" key="2">
    <source>
        <dbReference type="EMBL" id="ARJ05653.1"/>
    </source>
</evidence>
<dbReference type="InterPro" id="IPR036038">
    <property type="entry name" value="Aminotransferase-like"/>
</dbReference>
<dbReference type="KEGG" id="cphy:B5808_10780"/>
<dbReference type="GO" id="GO:0046394">
    <property type="term" value="P:carboxylic acid biosynthetic process"/>
    <property type="evidence" value="ECO:0007669"/>
    <property type="project" value="UniProtKB-ARBA"/>
</dbReference>
<proteinExistence type="inferred from homology"/>
<dbReference type="Pfam" id="PF01063">
    <property type="entry name" value="Aminotran_4"/>
    <property type="match status" value="1"/>
</dbReference>
<dbReference type="PANTHER" id="PTHR42743">
    <property type="entry name" value="AMINO-ACID AMINOTRANSFERASE"/>
    <property type="match status" value="1"/>
</dbReference>
<dbReference type="STRING" id="1619308.B5808_10780"/>
<dbReference type="GO" id="GO:0003824">
    <property type="term" value="F:catalytic activity"/>
    <property type="evidence" value="ECO:0007669"/>
    <property type="project" value="InterPro"/>
</dbReference>
<name>A0A1X9LKE5_9MICO</name>
<comment type="similarity">
    <text evidence="1">Belongs to the class-IV pyridoxal-phosphate-dependent aminotransferase family.</text>
</comment>
<dbReference type="Gene3D" id="3.30.470.10">
    <property type="match status" value="1"/>
</dbReference>